<keyword evidence="1 3" id="KW-0378">Hydrolase</keyword>
<dbReference type="PANTHER" id="PTHR43798:SF31">
    <property type="entry name" value="AB HYDROLASE SUPERFAMILY PROTEIN YCLE"/>
    <property type="match status" value="1"/>
</dbReference>
<evidence type="ECO:0000259" key="2">
    <source>
        <dbReference type="Pfam" id="PF00561"/>
    </source>
</evidence>
<organism evidence="3 4">
    <name type="scientific">Cytobacillus stercorigallinarum</name>
    <dbReference type="NCBI Taxonomy" id="2762240"/>
    <lineage>
        <taxon>Bacteria</taxon>
        <taxon>Bacillati</taxon>
        <taxon>Bacillota</taxon>
        <taxon>Bacilli</taxon>
        <taxon>Bacillales</taxon>
        <taxon>Bacillaceae</taxon>
        <taxon>Cytobacillus</taxon>
    </lineage>
</organism>
<dbReference type="EMBL" id="JACSQT010000009">
    <property type="protein sequence ID" value="MBD7938652.1"/>
    <property type="molecule type" value="Genomic_DNA"/>
</dbReference>
<accession>A0ABR8QT97</accession>
<dbReference type="Proteomes" id="UP000657931">
    <property type="component" value="Unassembled WGS sequence"/>
</dbReference>
<feature type="domain" description="AB hydrolase-1" evidence="2">
    <location>
        <begin position="37"/>
        <end position="263"/>
    </location>
</feature>
<comment type="caution">
    <text evidence="3">The sequence shown here is derived from an EMBL/GenBank/DDBJ whole genome shotgun (WGS) entry which is preliminary data.</text>
</comment>
<evidence type="ECO:0000313" key="4">
    <source>
        <dbReference type="Proteomes" id="UP000657931"/>
    </source>
</evidence>
<dbReference type="Gene3D" id="3.40.50.1820">
    <property type="entry name" value="alpha/beta hydrolase"/>
    <property type="match status" value="1"/>
</dbReference>
<evidence type="ECO:0000313" key="3">
    <source>
        <dbReference type="EMBL" id="MBD7938652.1"/>
    </source>
</evidence>
<evidence type="ECO:0000256" key="1">
    <source>
        <dbReference type="ARBA" id="ARBA00022801"/>
    </source>
</evidence>
<dbReference type="PANTHER" id="PTHR43798">
    <property type="entry name" value="MONOACYLGLYCEROL LIPASE"/>
    <property type="match status" value="1"/>
</dbReference>
<dbReference type="GO" id="GO:0016787">
    <property type="term" value="F:hydrolase activity"/>
    <property type="evidence" value="ECO:0007669"/>
    <property type="project" value="UniProtKB-KW"/>
</dbReference>
<dbReference type="InterPro" id="IPR029058">
    <property type="entry name" value="AB_hydrolase_fold"/>
</dbReference>
<dbReference type="SUPFAM" id="SSF53474">
    <property type="entry name" value="alpha/beta-Hydrolases"/>
    <property type="match status" value="1"/>
</dbReference>
<dbReference type="RefSeq" id="WP_191816095.1">
    <property type="nucleotide sequence ID" value="NZ_JACSQT010000009.1"/>
</dbReference>
<protein>
    <submittedName>
        <fullName evidence="3">Alpha/beta hydrolase</fullName>
    </submittedName>
</protein>
<name>A0ABR8QT97_9BACI</name>
<sequence>MWKRKMLQTKRGTFEIFQKGVGKPLCVAHHYAVFNETGDYFADTFTNRFCVTLVNLRGVGESEQAHEPYEYSMVDSVLDIEAIRIALEYEKWIYAGHSTGGMIGLLYALLHQPSLESLVIVGSAARDYTQSSACIYNENHPKFAVMQQYQFALTQPNITATKKEELTMKRTRLSLFEPEKYTQYFTDGISKGISGERLNFFSREAVLFDITRKLKHINIPTNICCGRYDVQCPVEYSKEIHQEISQSQLFIFEKSNHYPFLEEKDLFQKIIEQALH</sequence>
<dbReference type="Pfam" id="PF00561">
    <property type="entry name" value="Abhydrolase_1"/>
    <property type="match status" value="1"/>
</dbReference>
<dbReference type="InterPro" id="IPR000073">
    <property type="entry name" value="AB_hydrolase_1"/>
</dbReference>
<keyword evidence="4" id="KW-1185">Reference proteome</keyword>
<reference evidence="3 4" key="1">
    <citation type="submission" date="2020-08" db="EMBL/GenBank/DDBJ databases">
        <title>A Genomic Blueprint of the Chicken Gut Microbiome.</title>
        <authorList>
            <person name="Gilroy R."/>
            <person name="Ravi A."/>
            <person name="Getino M."/>
            <person name="Pursley I."/>
            <person name="Horton D.L."/>
            <person name="Alikhan N.-F."/>
            <person name="Baker D."/>
            <person name="Gharbi K."/>
            <person name="Hall N."/>
            <person name="Watson M."/>
            <person name="Adriaenssens E.M."/>
            <person name="Foster-Nyarko E."/>
            <person name="Jarju S."/>
            <person name="Secka A."/>
            <person name="Antonio M."/>
            <person name="Oren A."/>
            <person name="Chaudhuri R."/>
            <person name="La Ragione R.M."/>
            <person name="Hildebrand F."/>
            <person name="Pallen M.J."/>
        </authorList>
    </citation>
    <scope>NUCLEOTIDE SEQUENCE [LARGE SCALE GENOMIC DNA]</scope>
    <source>
        <strain evidence="3 4">Sa5YUA1</strain>
    </source>
</reference>
<proteinExistence type="predicted"/>
<dbReference type="InterPro" id="IPR050266">
    <property type="entry name" value="AB_hydrolase_sf"/>
</dbReference>
<gene>
    <name evidence="3" type="ORF">H9655_16580</name>
</gene>